<accession>A0A0H5QWN3</accession>
<reference evidence="1" key="1">
    <citation type="submission" date="2015-04" db="EMBL/GenBank/DDBJ databases">
        <title>The genome sequence of the plant pathogenic Rhizarian Plasmodiophora brassicae reveals insights in its biotrophic life cycle and the origin of chitin synthesis.</title>
        <authorList>
            <person name="Schwelm A."/>
            <person name="Fogelqvist J."/>
            <person name="Knaust A."/>
            <person name="Julke S."/>
            <person name="Lilja T."/>
            <person name="Dhandapani V."/>
            <person name="Bonilla-Rosso G."/>
            <person name="Karlsson M."/>
            <person name="Shevchenko A."/>
            <person name="Choi S.R."/>
            <person name="Kim H.G."/>
            <person name="Park J.Y."/>
            <person name="Lim Y.P."/>
            <person name="Ludwig-Muller J."/>
            <person name="Dixelius C."/>
        </authorList>
    </citation>
    <scope>NUCLEOTIDE SEQUENCE</scope>
    <source>
        <tissue evidence="1">Potato root galls</tissue>
    </source>
</reference>
<proteinExistence type="predicted"/>
<dbReference type="EMBL" id="HACM01005720">
    <property type="protein sequence ID" value="CRZ06162.1"/>
    <property type="molecule type" value="Transcribed_RNA"/>
</dbReference>
<organism evidence="1">
    <name type="scientific">Spongospora subterranea</name>
    <dbReference type="NCBI Taxonomy" id="70186"/>
    <lineage>
        <taxon>Eukaryota</taxon>
        <taxon>Sar</taxon>
        <taxon>Rhizaria</taxon>
        <taxon>Endomyxa</taxon>
        <taxon>Phytomyxea</taxon>
        <taxon>Plasmodiophorida</taxon>
        <taxon>Plasmodiophoridae</taxon>
        <taxon>Spongospora</taxon>
    </lineage>
</organism>
<evidence type="ECO:0000313" key="1">
    <source>
        <dbReference type="EMBL" id="CRZ06162.1"/>
    </source>
</evidence>
<sequence>MIAVLVTGIHFGIERKQYSRFAESKISGKMASWSLAIIVVLTFPLFANSVKSPYEVLTEANELSTQLLQVVNELIKDGPNYDVEANFPKDALAHAILFGDLLPQVHSWIENVKYPEYQQWVWNQFFAFAGTKDLHKSVESVKPLICRLIERAQFPDSMDYNAYPWRMLQQAVDLFYGRKLSVVEKLITEESNLTNQDNVYHSQILVLCEKLGVLTQQAINIIQEYPPENEDFQKKFFRFLLDVELDGDTYNDVTYILCIRTSKFRKNLKYMVYDNSKESARCALKHFVGVCS</sequence>
<name>A0A0H5QWN3_9EUKA</name>
<protein>
    <submittedName>
        <fullName evidence="1">Uncharacterized protein</fullName>
    </submittedName>
</protein>
<dbReference type="AlphaFoldDB" id="A0A0H5QWN3"/>